<keyword evidence="1" id="KW-0732">Signal</keyword>
<evidence type="ECO:0000313" key="3">
    <source>
        <dbReference type="Proteomes" id="UP001595699"/>
    </source>
</evidence>
<sequence length="159" mass="16916">MRGLLALVVAALSMPLVACSVPTNGLTGVGVDDGGHLTVVLAWCGPTQPDSVTVYHEDERGEVTDAVYVAPRLTGQVASFRLDDPGSNGWQLEGAPKLREETAYHAYGGTKDNSFSTGSVRFRLGVTDQLRPGQVLLQGQEEGDRVVSQAEFEAQLRCG</sequence>
<dbReference type="EMBL" id="JBHRZH010000012">
    <property type="protein sequence ID" value="MFC3762223.1"/>
    <property type="molecule type" value="Genomic_DNA"/>
</dbReference>
<organism evidence="2 3">
    <name type="scientific">Tenggerimyces flavus</name>
    <dbReference type="NCBI Taxonomy" id="1708749"/>
    <lineage>
        <taxon>Bacteria</taxon>
        <taxon>Bacillati</taxon>
        <taxon>Actinomycetota</taxon>
        <taxon>Actinomycetes</taxon>
        <taxon>Propionibacteriales</taxon>
        <taxon>Nocardioidaceae</taxon>
        <taxon>Tenggerimyces</taxon>
    </lineage>
</organism>
<feature type="signal peptide" evidence="1">
    <location>
        <begin position="1"/>
        <end position="18"/>
    </location>
</feature>
<protein>
    <recommendedName>
        <fullName evidence="4">Lipoprotein</fullName>
    </recommendedName>
</protein>
<gene>
    <name evidence="2" type="ORF">ACFOUW_15380</name>
</gene>
<proteinExistence type="predicted"/>
<name>A0ABV7YAQ2_9ACTN</name>
<dbReference type="RefSeq" id="WP_205120757.1">
    <property type="nucleotide sequence ID" value="NZ_JAFBCM010000001.1"/>
</dbReference>
<comment type="caution">
    <text evidence="2">The sequence shown here is derived from an EMBL/GenBank/DDBJ whole genome shotgun (WGS) entry which is preliminary data.</text>
</comment>
<feature type="chain" id="PRO_5047303145" description="Lipoprotein" evidence="1">
    <location>
        <begin position="19"/>
        <end position="159"/>
    </location>
</feature>
<evidence type="ECO:0000256" key="1">
    <source>
        <dbReference type="SAM" id="SignalP"/>
    </source>
</evidence>
<accession>A0ABV7YAQ2</accession>
<keyword evidence="3" id="KW-1185">Reference proteome</keyword>
<evidence type="ECO:0008006" key="4">
    <source>
        <dbReference type="Google" id="ProtNLM"/>
    </source>
</evidence>
<reference evidence="3" key="1">
    <citation type="journal article" date="2019" name="Int. J. Syst. Evol. Microbiol.">
        <title>The Global Catalogue of Microorganisms (GCM) 10K type strain sequencing project: providing services to taxonomists for standard genome sequencing and annotation.</title>
        <authorList>
            <consortium name="The Broad Institute Genomics Platform"/>
            <consortium name="The Broad Institute Genome Sequencing Center for Infectious Disease"/>
            <person name="Wu L."/>
            <person name="Ma J."/>
        </authorList>
    </citation>
    <scope>NUCLEOTIDE SEQUENCE [LARGE SCALE GENOMIC DNA]</scope>
    <source>
        <strain evidence="3">CGMCC 4.7241</strain>
    </source>
</reference>
<evidence type="ECO:0000313" key="2">
    <source>
        <dbReference type="EMBL" id="MFC3762223.1"/>
    </source>
</evidence>
<dbReference type="Proteomes" id="UP001595699">
    <property type="component" value="Unassembled WGS sequence"/>
</dbReference>